<comment type="caution">
    <text evidence="1">The sequence shown here is derived from an EMBL/GenBank/DDBJ whole genome shotgun (WGS) entry which is preliminary data.</text>
</comment>
<accession>A0ACB8BC67</accession>
<name>A0ACB8BC67_9AGAM</name>
<dbReference type="EMBL" id="MU266456">
    <property type="protein sequence ID" value="KAH7923305.1"/>
    <property type="molecule type" value="Genomic_DNA"/>
</dbReference>
<evidence type="ECO:0000313" key="1">
    <source>
        <dbReference type="EMBL" id="KAH7923305.1"/>
    </source>
</evidence>
<protein>
    <submittedName>
        <fullName evidence="1">NAD(P)-binding protein</fullName>
    </submittedName>
</protein>
<evidence type="ECO:0000313" key="2">
    <source>
        <dbReference type="Proteomes" id="UP000790709"/>
    </source>
</evidence>
<sequence>MTSAQVWFITGASSGFGLSMVQVALASGDIVVATARQPEALADLSTHHTTDKLLVIQLDVTKHEQVAAAFAQAKNAFGRVDIVYNNAGQGVIGEIECVPDDLARALFDINFWGAVNVSKEAVRFFREENPSGRGGTLLQTSSMSAIRGIACLSYYSAGKWALEGFSESLSQELDPKWNIKIVVLQAGWHRTKINSRATRLPGHPAYLEPSSAVMQTRDAIDGMDESQATQDVDKASRAIFEFLRSADSEGVLVRLPLGKDSVAATKEKITWLSETVGKCEKWSKDLTIDKSER</sequence>
<proteinExistence type="predicted"/>
<gene>
    <name evidence="1" type="ORF">BV22DRAFT_1036470</name>
</gene>
<reference evidence="1" key="1">
    <citation type="journal article" date="2021" name="New Phytol.">
        <title>Evolutionary innovations through gain and loss of genes in the ectomycorrhizal Boletales.</title>
        <authorList>
            <person name="Wu G."/>
            <person name="Miyauchi S."/>
            <person name="Morin E."/>
            <person name="Kuo A."/>
            <person name="Drula E."/>
            <person name="Varga T."/>
            <person name="Kohler A."/>
            <person name="Feng B."/>
            <person name="Cao Y."/>
            <person name="Lipzen A."/>
            <person name="Daum C."/>
            <person name="Hundley H."/>
            <person name="Pangilinan J."/>
            <person name="Johnson J."/>
            <person name="Barry K."/>
            <person name="LaButti K."/>
            <person name="Ng V."/>
            <person name="Ahrendt S."/>
            <person name="Min B."/>
            <person name="Choi I.G."/>
            <person name="Park H."/>
            <person name="Plett J.M."/>
            <person name="Magnuson J."/>
            <person name="Spatafora J.W."/>
            <person name="Nagy L.G."/>
            <person name="Henrissat B."/>
            <person name="Grigoriev I.V."/>
            <person name="Yang Z.L."/>
            <person name="Xu J."/>
            <person name="Martin F.M."/>
        </authorList>
    </citation>
    <scope>NUCLEOTIDE SEQUENCE</scope>
    <source>
        <strain evidence="1">KUC20120723A-06</strain>
    </source>
</reference>
<keyword evidence="2" id="KW-1185">Reference proteome</keyword>
<dbReference type="Proteomes" id="UP000790709">
    <property type="component" value="Unassembled WGS sequence"/>
</dbReference>
<organism evidence="1 2">
    <name type="scientific">Leucogyrophana mollusca</name>
    <dbReference type="NCBI Taxonomy" id="85980"/>
    <lineage>
        <taxon>Eukaryota</taxon>
        <taxon>Fungi</taxon>
        <taxon>Dikarya</taxon>
        <taxon>Basidiomycota</taxon>
        <taxon>Agaricomycotina</taxon>
        <taxon>Agaricomycetes</taxon>
        <taxon>Agaricomycetidae</taxon>
        <taxon>Boletales</taxon>
        <taxon>Boletales incertae sedis</taxon>
        <taxon>Leucogyrophana</taxon>
    </lineage>
</organism>